<dbReference type="PANTHER" id="PTHR35089:SF1">
    <property type="entry name" value="CHAPERONE PROTEIN SKP"/>
    <property type="match status" value="1"/>
</dbReference>
<feature type="signal peptide" evidence="4">
    <location>
        <begin position="1"/>
        <end position="20"/>
    </location>
</feature>
<dbReference type="RefSeq" id="WP_002704829.1">
    <property type="nucleotide sequence ID" value="NZ_AGRW01000049.1"/>
</dbReference>
<dbReference type="OrthoDB" id="370855at2"/>
<dbReference type="SUPFAM" id="SSF111384">
    <property type="entry name" value="OmpH-like"/>
    <property type="match status" value="1"/>
</dbReference>
<dbReference type="GO" id="GO:0051082">
    <property type="term" value="F:unfolded protein binding"/>
    <property type="evidence" value="ECO:0007669"/>
    <property type="project" value="InterPro"/>
</dbReference>
<keyword evidence="3" id="KW-0175">Coiled coil</keyword>
<evidence type="ECO:0000256" key="1">
    <source>
        <dbReference type="ARBA" id="ARBA00009091"/>
    </source>
</evidence>
<dbReference type="GO" id="GO:0005829">
    <property type="term" value="C:cytosol"/>
    <property type="evidence" value="ECO:0007669"/>
    <property type="project" value="TreeGrafter"/>
</dbReference>
<dbReference type="STRING" id="907348.TresaDRAFT_1138"/>
<dbReference type="SMART" id="SM00935">
    <property type="entry name" value="OmpH"/>
    <property type="match status" value="1"/>
</dbReference>
<dbReference type="InterPro" id="IPR005632">
    <property type="entry name" value="Chaperone_Skp"/>
</dbReference>
<feature type="chain" id="PRO_5003608766" evidence="4">
    <location>
        <begin position="21"/>
        <end position="171"/>
    </location>
</feature>
<sequence length="171" mass="19611">MKRFFIALSVALAISFSAAAQQITRFGVVDTAKVYQAYFRTSAPMRSYDSKKAEAQKEISKRTEEIRRLKQQKADAELNADEQLAARLDADIVKKTDSLTEYTKSKNLELENLRNSLRNSNEFYNKLYKVIERVAENEGLSVILSLQDDRSILWYSNSVDVTDKVISELDR</sequence>
<feature type="coiled-coil region" evidence="3">
    <location>
        <begin position="45"/>
        <end position="86"/>
    </location>
</feature>
<dbReference type="PATRIC" id="fig|907348.3.peg.1777"/>
<dbReference type="EMBL" id="AGRW01000049">
    <property type="protein sequence ID" value="EIC01529.1"/>
    <property type="molecule type" value="Genomic_DNA"/>
</dbReference>
<keyword evidence="2 4" id="KW-0732">Signal</keyword>
<keyword evidence="6" id="KW-1185">Reference proteome</keyword>
<dbReference type="Proteomes" id="UP000003571">
    <property type="component" value="Unassembled WGS sequence"/>
</dbReference>
<dbReference type="eggNOG" id="COG2825">
    <property type="taxonomic scope" value="Bacteria"/>
</dbReference>
<protein>
    <submittedName>
        <fullName evidence="5">Outer membrane chaperone Skp (OmpH)</fullName>
    </submittedName>
</protein>
<comment type="similarity">
    <text evidence="1">Belongs to the Skp family.</text>
</comment>
<gene>
    <name evidence="5" type="ORF">TresaDRAFT_1138</name>
</gene>
<evidence type="ECO:0000313" key="5">
    <source>
        <dbReference type="EMBL" id="EIC01529.1"/>
    </source>
</evidence>
<dbReference type="PANTHER" id="PTHR35089">
    <property type="entry name" value="CHAPERONE PROTEIN SKP"/>
    <property type="match status" value="1"/>
</dbReference>
<name>H7ELI8_9SPIR</name>
<evidence type="ECO:0000256" key="3">
    <source>
        <dbReference type="SAM" id="Coils"/>
    </source>
</evidence>
<comment type="caution">
    <text evidence="5">The sequence shown here is derived from an EMBL/GenBank/DDBJ whole genome shotgun (WGS) entry which is preliminary data.</text>
</comment>
<evidence type="ECO:0000256" key="4">
    <source>
        <dbReference type="SAM" id="SignalP"/>
    </source>
</evidence>
<dbReference type="Gene3D" id="3.30.910.20">
    <property type="entry name" value="Skp domain"/>
    <property type="match status" value="1"/>
</dbReference>
<reference evidence="5 6" key="1">
    <citation type="submission" date="2011-09" db="EMBL/GenBank/DDBJ databases">
        <title>The draft genome of Treponema saccharophilum DSM 2985.</title>
        <authorList>
            <consortium name="US DOE Joint Genome Institute (JGI-PGF)"/>
            <person name="Lucas S."/>
            <person name="Copeland A."/>
            <person name="Lapidus A."/>
            <person name="Glavina del Rio T."/>
            <person name="Dalin E."/>
            <person name="Tice H."/>
            <person name="Bruce D."/>
            <person name="Goodwin L."/>
            <person name="Pitluck S."/>
            <person name="Peters L."/>
            <person name="Kyrpides N."/>
            <person name="Mavromatis K."/>
            <person name="Ivanova N."/>
            <person name="Markowitz V."/>
            <person name="Cheng J.-F."/>
            <person name="Hugenholtz P."/>
            <person name="Woyke T."/>
            <person name="Wu D."/>
            <person name="Gronow S."/>
            <person name="Wellnitz S."/>
            <person name="Brambilla E."/>
            <person name="Klenk H.-P."/>
            <person name="Eisen J.A."/>
        </authorList>
    </citation>
    <scope>NUCLEOTIDE SEQUENCE [LARGE SCALE GENOMIC DNA]</scope>
    <source>
        <strain evidence="5 6">DSM 2985</strain>
    </source>
</reference>
<proteinExistence type="inferred from homology"/>
<dbReference type="InterPro" id="IPR024930">
    <property type="entry name" value="Skp_dom_sf"/>
</dbReference>
<dbReference type="Pfam" id="PF03938">
    <property type="entry name" value="OmpH"/>
    <property type="match status" value="1"/>
</dbReference>
<accession>H7ELI8</accession>
<evidence type="ECO:0000256" key="2">
    <source>
        <dbReference type="ARBA" id="ARBA00022729"/>
    </source>
</evidence>
<dbReference type="GO" id="GO:0050821">
    <property type="term" value="P:protein stabilization"/>
    <property type="evidence" value="ECO:0007669"/>
    <property type="project" value="TreeGrafter"/>
</dbReference>
<dbReference type="AlphaFoldDB" id="H7ELI8"/>
<evidence type="ECO:0000313" key="6">
    <source>
        <dbReference type="Proteomes" id="UP000003571"/>
    </source>
</evidence>
<organism evidence="5 6">
    <name type="scientific">Treponema saccharophilum DSM 2985</name>
    <dbReference type="NCBI Taxonomy" id="907348"/>
    <lineage>
        <taxon>Bacteria</taxon>
        <taxon>Pseudomonadati</taxon>
        <taxon>Spirochaetota</taxon>
        <taxon>Spirochaetia</taxon>
        <taxon>Spirochaetales</taxon>
        <taxon>Treponemataceae</taxon>
        <taxon>Treponema</taxon>
    </lineage>
</organism>